<dbReference type="PROSITE" id="PS51005">
    <property type="entry name" value="NAC"/>
    <property type="match status" value="1"/>
</dbReference>
<keyword evidence="2" id="KW-0805">Transcription regulation</keyword>
<comment type="subcellular location">
    <subcellularLocation>
        <location evidence="1">Nucleus</location>
    </subcellularLocation>
</comment>
<evidence type="ECO:0000256" key="4">
    <source>
        <dbReference type="ARBA" id="ARBA00023163"/>
    </source>
</evidence>
<evidence type="ECO:0000259" key="7">
    <source>
        <dbReference type="PROSITE" id="PS51005"/>
    </source>
</evidence>
<dbReference type="FunFam" id="2.170.150.80:FF:000002">
    <property type="entry name" value="Nac domain-containing protein 86"/>
    <property type="match status" value="1"/>
</dbReference>
<dbReference type="GO" id="GO:0006355">
    <property type="term" value="P:regulation of DNA-templated transcription"/>
    <property type="evidence" value="ECO:0007669"/>
    <property type="project" value="InterPro"/>
</dbReference>
<dbReference type="Gene3D" id="2.170.150.80">
    <property type="entry name" value="NAC domain"/>
    <property type="match status" value="1"/>
</dbReference>
<dbReference type="InterPro" id="IPR036093">
    <property type="entry name" value="NAC_dom_sf"/>
</dbReference>
<feature type="transmembrane region" description="Helical" evidence="6">
    <location>
        <begin position="529"/>
        <end position="551"/>
    </location>
</feature>
<keyword evidence="6" id="KW-0812">Transmembrane</keyword>
<dbReference type="SUPFAM" id="SSF101941">
    <property type="entry name" value="NAC domain"/>
    <property type="match status" value="1"/>
</dbReference>
<evidence type="ECO:0000256" key="1">
    <source>
        <dbReference type="ARBA" id="ARBA00004123"/>
    </source>
</evidence>
<sequence>MAIELATPTASLAPGFRFHPTDEELVRYYLKRKICAKPFRFDAISEIDVYKCEPWDLPGKSRLKSRDLEWYFFSVLDKKYGNGSRTNRATEKGYWKTTGKDRAVLHKSLTVGMKKTLVYHSGRAPKGERTNWVMHEYRLVDEELEKAGIVQDAFVLCRIFQKSGSGPKNGEQYGAPFVEEEWENDEIMILGEDAAEELAVRDDAYLDGNDLEQILDASIPSEDASLPLNYYYGDNSNYVEESTDFNDDGQNLLVGMGENDCGIEQPDGQNLFDFSSQYNVDAKTIKHEYIGESSNTVNPEDADYLLDEPFLDAIENPPFDGAFLETNDLSNPIEADPSGFDMLEEYLTFFNVDDDKSQYMAFDSSKMMGSENLVSDQTSLTQKHVNGDTHQVTMASQQLLKGHNNDVASSSNQEPAEFEPDMQYPFLKRANRMLGNIPAPPAFASEFPTKDAALRLNSASQSSNSAHVTAGMIQIRNVTLSGNGSDWLFGKHGDANITLSFGLSRNTSASLEPMAVLSSKAGSAMSRGWLHLMFIWVLILSISFKIGTYIYTGKAC</sequence>
<keyword evidence="3" id="KW-0238">DNA-binding</keyword>
<feature type="domain" description="NAC" evidence="7">
    <location>
        <begin position="12"/>
        <end position="162"/>
    </location>
</feature>
<dbReference type="GO" id="GO:0005634">
    <property type="term" value="C:nucleus"/>
    <property type="evidence" value="ECO:0007669"/>
    <property type="project" value="UniProtKB-SubCell"/>
</dbReference>
<evidence type="ECO:0000256" key="3">
    <source>
        <dbReference type="ARBA" id="ARBA00023125"/>
    </source>
</evidence>
<gene>
    <name evidence="8" type="ORF">Din_000083</name>
</gene>
<dbReference type="Pfam" id="PF02365">
    <property type="entry name" value="NAM"/>
    <property type="match status" value="1"/>
</dbReference>
<keyword evidence="6" id="KW-0472">Membrane</keyword>
<dbReference type="InterPro" id="IPR003441">
    <property type="entry name" value="NAC-dom"/>
</dbReference>
<reference evidence="8" key="1">
    <citation type="submission" date="2019-08" db="EMBL/GenBank/DDBJ databases">
        <title>Reference gene set and small RNA set construction with multiple tissues from Davidia involucrata Baill.</title>
        <authorList>
            <person name="Yang H."/>
            <person name="Zhou C."/>
            <person name="Li G."/>
            <person name="Wang J."/>
            <person name="Gao P."/>
            <person name="Wang M."/>
            <person name="Wang R."/>
            <person name="Zhao Y."/>
        </authorList>
    </citation>
    <scope>NUCLEOTIDE SEQUENCE</scope>
    <source>
        <tissue evidence="8">Mixed with DoveR01_LX</tissue>
    </source>
</reference>
<dbReference type="EMBL" id="GHES01000083">
    <property type="protein sequence ID" value="MPA30642.1"/>
    <property type="molecule type" value="Transcribed_RNA"/>
</dbReference>
<name>A0A5B6YG09_DAVIN</name>
<dbReference type="GO" id="GO:0003677">
    <property type="term" value="F:DNA binding"/>
    <property type="evidence" value="ECO:0007669"/>
    <property type="project" value="UniProtKB-KW"/>
</dbReference>
<keyword evidence="6" id="KW-1133">Transmembrane helix</keyword>
<evidence type="ECO:0000313" key="8">
    <source>
        <dbReference type="EMBL" id="MPA30642.1"/>
    </source>
</evidence>
<dbReference type="PANTHER" id="PTHR31744:SF210">
    <property type="entry name" value="NAC DOMAIN-CONTAINING PROTEIN 86-LIKE"/>
    <property type="match status" value="1"/>
</dbReference>
<keyword evidence="4" id="KW-0804">Transcription</keyword>
<dbReference type="AlphaFoldDB" id="A0A5B6YG09"/>
<organism evidence="8">
    <name type="scientific">Davidia involucrata</name>
    <name type="common">Dove tree</name>
    <dbReference type="NCBI Taxonomy" id="16924"/>
    <lineage>
        <taxon>Eukaryota</taxon>
        <taxon>Viridiplantae</taxon>
        <taxon>Streptophyta</taxon>
        <taxon>Embryophyta</taxon>
        <taxon>Tracheophyta</taxon>
        <taxon>Spermatophyta</taxon>
        <taxon>Magnoliopsida</taxon>
        <taxon>eudicotyledons</taxon>
        <taxon>Gunneridae</taxon>
        <taxon>Pentapetalae</taxon>
        <taxon>asterids</taxon>
        <taxon>Cornales</taxon>
        <taxon>Nyssaceae</taxon>
        <taxon>Davidia</taxon>
    </lineage>
</organism>
<evidence type="ECO:0000256" key="6">
    <source>
        <dbReference type="SAM" id="Phobius"/>
    </source>
</evidence>
<evidence type="ECO:0000256" key="5">
    <source>
        <dbReference type="ARBA" id="ARBA00023242"/>
    </source>
</evidence>
<proteinExistence type="predicted"/>
<evidence type="ECO:0000256" key="2">
    <source>
        <dbReference type="ARBA" id="ARBA00023015"/>
    </source>
</evidence>
<accession>A0A5B6YG09</accession>
<dbReference type="PANTHER" id="PTHR31744">
    <property type="entry name" value="PROTEIN CUP-SHAPED COTYLEDON 2-RELATED"/>
    <property type="match status" value="1"/>
</dbReference>
<keyword evidence="5" id="KW-0539">Nucleus</keyword>
<protein>
    <submittedName>
        <fullName evidence="8">Putative NAC domain-containing protein 78</fullName>
    </submittedName>
</protein>